<gene>
    <name evidence="3" type="ORF">ESV85_19245</name>
</gene>
<sequence>MKPLKNIGIFLDLSETDEFLLSYFKKLDDVFEFDSLTLIHFVALESDSADLAALTQQLPKPLEEVLEDEVMELVEKVFGGKKSSIQIKIALGGKLDVLIKWVDSKRFNLLVLGKKAKEEGTGVFSSKVIRLTNSDCLFVPEGAKTEFESIVLALDFSDYTEKVIVRGLNLSKNLSSKLMPLHILKAGFQYFPYFKNQENYQNTLRLKAESSFKKIQKKTGLAEELICVEDSGNHISRSIHEYAAEHQANLIIIGNKGNADADDLLIGSVADRLTSAERKVPILIVKPD</sequence>
<dbReference type="InterPro" id="IPR014729">
    <property type="entry name" value="Rossmann-like_a/b/a_fold"/>
</dbReference>
<protein>
    <submittedName>
        <fullName evidence="3">Universal stress protein</fullName>
    </submittedName>
</protein>
<dbReference type="OrthoDB" id="1522996at2"/>
<dbReference type="RefSeq" id="WP_146920513.1">
    <property type="nucleotide sequence ID" value="NZ_VORW01000022.1"/>
</dbReference>
<dbReference type="EMBL" id="VORW01000022">
    <property type="protein sequence ID" value="TXE04027.1"/>
    <property type="molecule type" value="Genomic_DNA"/>
</dbReference>
<evidence type="ECO:0000313" key="4">
    <source>
        <dbReference type="Proteomes" id="UP000321935"/>
    </source>
</evidence>
<reference evidence="3 4" key="1">
    <citation type="submission" date="2019-08" db="EMBL/GenBank/DDBJ databases">
        <title>Genomes sequence of Algoriphagus aquimarinus ACAM450.</title>
        <authorList>
            <person name="Bowman J.P."/>
        </authorList>
    </citation>
    <scope>NUCLEOTIDE SEQUENCE [LARGE SCALE GENOMIC DNA]</scope>
    <source>
        <strain evidence="3 4">ACAM 450</strain>
    </source>
</reference>
<evidence type="ECO:0000313" key="3">
    <source>
        <dbReference type="EMBL" id="TXE04027.1"/>
    </source>
</evidence>
<accession>A0A5C7ABF4</accession>
<proteinExistence type="inferred from homology"/>
<organism evidence="3 4">
    <name type="scientific">Algoriphagus aquimarinus</name>
    <dbReference type="NCBI Taxonomy" id="237018"/>
    <lineage>
        <taxon>Bacteria</taxon>
        <taxon>Pseudomonadati</taxon>
        <taxon>Bacteroidota</taxon>
        <taxon>Cytophagia</taxon>
        <taxon>Cytophagales</taxon>
        <taxon>Cyclobacteriaceae</taxon>
        <taxon>Algoriphagus</taxon>
    </lineage>
</organism>
<dbReference type="PRINTS" id="PR01438">
    <property type="entry name" value="UNVRSLSTRESS"/>
</dbReference>
<evidence type="ECO:0000256" key="1">
    <source>
        <dbReference type="ARBA" id="ARBA00008791"/>
    </source>
</evidence>
<dbReference type="InterPro" id="IPR006016">
    <property type="entry name" value="UspA"/>
</dbReference>
<dbReference type="AlphaFoldDB" id="A0A5C7ABF4"/>
<comment type="caution">
    <text evidence="3">The sequence shown here is derived from an EMBL/GenBank/DDBJ whole genome shotgun (WGS) entry which is preliminary data.</text>
</comment>
<feature type="domain" description="UspA" evidence="2">
    <location>
        <begin position="147"/>
        <end position="286"/>
    </location>
</feature>
<dbReference type="CDD" id="cd00293">
    <property type="entry name" value="USP-like"/>
    <property type="match status" value="1"/>
</dbReference>
<dbReference type="Proteomes" id="UP000321935">
    <property type="component" value="Unassembled WGS sequence"/>
</dbReference>
<dbReference type="SUPFAM" id="SSF52402">
    <property type="entry name" value="Adenine nucleotide alpha hydrolases-like"/>
    <property type="match status" value="2"/>
</dbReference>
<name>A0A5C7ABF4_9BACT</name>
<dbReference type="Gene3D" id="3.40.50.620">
    <property type="entry name" value="HUPs"/>
    <property type="match status" value="2"/>
</dbReference>
<dbReference type="PANTHER" id="PTHR46268:SF6">
    <property type="entry name" value="UNIVERSAL STRESS PROTEIN UP12"/>
    <property type="match status" value="1"/>
</dbReference>
<dbReference type="InterPro" id="IPR006015">
    <property type="entry name" value="Universal_stress_UspA"/>
</dbReference>
<evidence type="ECO:0000259" key="2">
    <source>
        <dbReference type="Pfam" id="PF00582"/>
    </source>
</evidence>
<dbReference type="PANTHER" id="PTHR46268">
    <property type="entry name" value="STRESS RESPONSE PROTEIN NHAX"/>
    <property type="match status" value="1"/>
</dbReference>
<dbReference type="Pfam" id="PF00582">
    <property type="entry name" value="Usp"/>
    <property type="match status" value="1"/>
</dbReference>
<comment type="similarity">
    <text evidence="1">Belongs to the universal stress protein A family.</text>
</comment>